<proteinExistence type="predicted"/>
<gene>
    <name evidence="1" type="ORF">I303_07488</name>
    <name evidence="2" type="ORF">I303_108186</name>
</gene>
<sequence length="213" mass="22737">MSQQSRRINDTQNYQCRLGHTGASLENARETFAPDGMSSATTASCRECRSISSQIWRYGEQIPDAPQAQTSGGGYGGGYGGYGSGGNGGNGGRSSTGGYYQESGGYYQQTGGFYRQTAQQSAPQTATGALCPTCRSGAALFNYLSEQGTANCWTPECNGTQVRVIGQTTAPAEQTYYQGGVSPDLNTHLIWDRNWIPRHLCTSMASLIDFGLL</sequence>
<evidence type="ECO:0000313" key="3">
    <source>
        <dbReference type="Proteomes" id="UP000078595"/>
    </source>
</evidence>
<name>A0A1A5ZY37_9TREE</name>
<dbReference type="EMBL" id="KI894035">
    <property type="protein sequence ID" value="OBR82721.1"/>
    <property type="molecule type" value="Genomic_DNA"/>
</dbReference>
<dbReference type="RefSeq" id="XP_018260563.1">
    <property type="nucleotide sequence ID" value="XM_018410753.1"/>
</dbReference>
<reference evidence="2" key="3">
    <citation type="submission" date="2024-02" db="EMBL/GenBank/DDBJ databases">
        <title>Comparative genomics of Cryptococcus and Kwoniella reveals pathogenesis evolution and contrasting modes of karyotype evolution via chromosome fusion or intercentromeric recombination.</title>
        <authorList>
            <person name="Coelho M.A."/>
            <person name="David-Palma M."/>
            <person name="Shea T."/>
            <person name="Bowers K."/>
            <person name="McGinley-Smith S."/>
            <person name="Mohammad A.W."/>
            <person name="Gnirke A."/>
            <person name="Yurkov A.M."/>
            <person name="Nowrousian M."/>
            <person name="Sun S."/>
            <person name="Cuomo C.A."/>
            <person name="Heitman J."/>
        </authorList>
    </citation>
    <scope>NUCLEOTIDE SEQUENCE</scope>
    <source>
        <strain evidence="2">CBS 10117</strain>
    </source>
</reference>
<evidence type="ECO:0000313" key="2">
    <source>
        <dbReference type="EMBL" id="WWC65568.1"/>
    </source>
</evidence>
<dbReference type="Proteomes" id="UP000078595">
    <property type="component" value="Chromosome 11"/>
</dbReference>
<dbReference type="VEuPathDB" id="FungiDB:I303_07488"/>
<reference evidence="2" key="2">
    <citation type="submission" date="2013-07" db="EMBL/GenBank/DDBJ databases">
        <authorList>
            <consortium name="The Broad Institute Genome Sequencing Platform"/>
            <person name="Cuomo C."/>
            <person name="Litvintseva A."/>
            <person name="Chen Y."/>
            <person name="Heitman J."/>
            <person name="Sun S."/>
            <person name="Springer D."/>
            <person name="Dromer F."/>
            <person name="Young S.K."/>
            <person name="Zeng Q."/>
            <person name="Gargeya S."/>
            <person name="Fitzgerald M."/>
            <person name="Abouelleil A."/>
            <person name="Alvarado L."/>
            <person name="Berlin A.M."/>
            <person name="Chapman S.B."/>
            <person name="Dewar J."/>
            <person name="Goldberg J."/>
            <person name="Griggs A."/>
            <person name="Gujja S."/>
            <person name="Hansen M."/>
            <person name="Howarth C."/>
            <person name="Imamovic A."/>
            <person name="Larimer J."/>
            <person name="McCowan C."/>
            <person name="Murphy C."/>
            <person name="Pearson M."/>
            <person name="Priest M."/>
            <person name="Roberts A."/>
            <person name="Saif S."/>
            <person name="Shea T."/>
            <person name="Sykes S."/>
            <person name="Wortman J."/>
            <person name="Nusbaum C."/>
            <person name="Birren B."/>
        </authorList>
    </citation>
    <scope>NUCLEOTIDE SEQUENCE</scope>
    <source>
        <strain evidence="2">CBS 10117</strain>
    </source>
</reference>
<reference evidence="1" key="1">
    <citation type="submission" date="2013-07" db="EMBL/GenBank/DDBJ databases">
        <title>The Genome Sequence of Cryptococcus dejecticola CBS10117.</title>
        <authorList>
            <consortium name="The Broad Institute Genome Sequencing Platform"/>
            <person name="Cuomo C."/>
            <person name="Litvintseva A."/>
            <person name="Chen Y."/>
            <person name="Heitman J."/>
            <person name="Sun S."/>
            <person name="Springer D."/>
            <person name="Dromer F."/>
            <person name="Young S.K."/>
            <person name="Zeng Q."/>
            <person name="Gargeya S."/>
            <person name="Fitzgerald M."/>
            <person name="Abouelleil A."/>
            <person name="Alvarado L."/>
            <person name="Berlin A.M."/>
            <person name="Chapman S.B."/>
            <person name="Dewar J."/>
            <person name="Goldberg J."/>
            <person name="Griggs A."/>
            <person name="Gujja S."/>
            <person name="Hansen M."/>
            <person name="Howarth C."/>
            <person name="Imamovic A."/>
            <person name="Larimer J."/>
            <person name="McCowan C."/>
            <person name="Murphy C."/>
            <person name="Pearson M."/>
            <person name="Priest M."/>
            <person name="Roberts A."/>
            <person name="Saif S."/>
            <person name="Shea T."/>
            <person name="Sykes S."/>
            <person name="Wortman J."/>
            <person name="Nusbaum C."/>
            <person name="Birren B."/>
        </authorList>
    </citation>
    <scope>NUCLEOTIDE SEQUENCE [LARGE SCALE GENOMIC DNA]</scope>
    <source>
        <strain evidence="1">CBS 10117</strain>
    </source>
</reference>
<dbReference type="AlphaFoldDB" id="A0A1A5ZY37"/>
<evidence type="ECO:0000313" key="1">
    <source>
        <dbReference type="EMBL" id="OBR82721.1"/>
    </source>
</evidence>
<keyword evidence="3" id="KW-1185">Reference proteome</keyword>
<dbReference type="EMBL" id="CP144540">
    <property type="protein sequence ID" value="WWC65568.1"/>
    <property type="molecule type" value="Genomic_DNA"/>
</dbReference>
<protein>
    <submittedName>
        <fullName evidence="1">Uncharacterized protein</fullName>
    </submittedName>
</protein>
<organism evidence="1">
    <name type="scientific">Kwoniella dejecticola CBS 10117</name>
    <dbReference type="NCBI Taxonomy" id="1296121"/>
    <lineage>
        <taxon>Eukaryota</taxon>
        <taxon>Fungi</taxon>
        <taxon>Dikarya</taxon>
        <taxon>Basidiomycota</taxon>
        <taxon>Agaricomycotina</taxon>
        <taxon>Tremellomycetes</taxon>
        <taxon>Tremellales</taxon>
        <taxon>Cryptococcaceae</taxon>
        <taxon>Kwoniella</taxon>
    </lineage>
</organism>
<dbReference type="GeneID" id="28971187"/>
<dbReference type="KEGG" id="kdj:28971187"/>
<accession>A0A1A5ZY37</accession>